<proteinExistence type="predicted"/>
<dbReference type="EMBL" id="PGOL01000770">
    <property type="protein sequence ID" value="PKI65050.1"/>
    <property type="molecule type" value="Genomic_DNA"/>
</dbReference>
<gene>
    <name evidence="2" type="ORF">CDL15_Pgr011330</name>
    <name evidence="3" type="ORF">CRG98_014519</name>
</gene>
<keyword evidence="5" id="KW-1185">Reference proteome</keyword>
<dbReference type="Proteomes" id="UP000197138">
    <property type="component" value="Unassembled WGS sequence"/>
</dbReference>
<evidence type="ECO:0000313" key="2">
    <source>
        <dbReference type="EMBL" id="OWM71203.1"/>
    </source>
</evidence>
<name>A0A218WF79_PUNGR</name>
<reference evidence="2" key="2">
    <citation type="submission" date="2017-06" db="EMBL/GenBank/DDBJ databases">
        <title>The pomegranate genome and the genomics of punicalagin biosynthesis.</title>
        <authorList>
            <person name="Xu C."/>
        </authorList>
    </citation>
    <scope>NUCLEOTIDE SEQUENCE [LARGE SCALE GENOMIC DNA]</scope>
    <source>
        <tissue evidence="2">Fresh leaf</tissue>
    </source>
</reference>
<reference evidence="3 5" key="3">
    <citation type="submission" date="2017-11" db="EMBL/GenBank/DDBJ databases">
        <title>De-novo sequencing of pomegranate (Punica granatum L.) genome.</title>
        <authorList>
            <person name="Akparov Z."/>
            <person name="Amiraslanov A."/>
            <person name="Hajiyeva S."/>
            <person name="Abbasov M."/>
            <person name="Kaur K."/>
            <person name="Hamwieh A."/>
            <person name="Solovyev V."/>
            <person name="Salamov A."/>
            <person name="Braich B."/>
            <person name="Kosarev P."/>
            <person name="Mahmoud A."/>
            <person name="Hajiyev E."/>
            <person name="Babayeva S."/>
            <person name="Izzatullayeva V."/>
            <person name="Mammadov A."/>
            <person name="Mammadov A."/>
            <person name="Sharifova S."/>
            <person name="Ojaghi J."/>
            <person name="Eynullazada K."/>
            <person name="Bayramov B."/>
            <person name="Abdulazimova A."/>
            <person name="Shahmuradov I."/>
        </authorList>
    </citation>
    <scope>NUCLEOTIDE SEQUENCE [LARGE SCALE GENOMIC DNA]</scope>
    <source>
        <strain evidence="3">AG2017</strain>
        <strain evidence="5">cv. AG2017</strain>
        <tissue evidence="3">Leaf</tissue>
    </source>
</reference>
<evidence type="ECO:0000313" key="5">
    <source>
        <dbReference type="Proteomes" id="UP000233551"/>
    </source>
</evidence>
<comment type="caution">
    <text evidence="2">The sequence shown here is derived from an EMBL/GenBank/DDBJ whole genome shotgun (WGS) entry which is preliminary data.</text>
</comment>
<feature type="region of interest" description="Disordered" evidence="1">
    <location>
        <begin position="22"/>
        <end position="41"/>
    </location>
</feature>
<evidence type="ECO:0000256" key="1">
    <source>
        <dbReference type="SAM" id="MobiDB-lite"/>
    </source>
</evidence>
<organism evidence="2 4">
    <name type="scientific">Punica granatum</name>
    <name type="common">Pomegranate</name>
    <dbReference type="NCBI Taxonomy" id="22663"/>
    <lineage>
        <taxon>Eukaryota</taxon>
        <taxon>Viridiplantae</taxon>
        <taxon>Streptophyta</taxon>
        <taxon>Embryophyta</taxon>
        <taxon>Tracheophyta</taxon>
        <taxon>Spermatophyta</taxon>
        <taxon>Magnoliopsida</taxon>
        <taxon>eudicotyledons</taxon>
        <taxon>Gunneridae</taxon>
        <taxon>Pentapetalae</taxon>
        <taxon>rosids</taxon>
        <taxon>malvids</taxon>
        <taxon>Myrtales</taxon>
        <taxon>Lythraceae</taxon>
        <taxon>Punica</taxon>
    </lineage>
</organism>
<evidence type="ECO:0000313" key="4">
    <source>
        <dbReference type="Proteomes" id="UP000197138"/>
    </source>
</evidence>
<protein>
    <submittedName>
        <fullName evidence="2">Uncharacterized protein</fullName>
    </submittedName>
</protein>
<dbReference type="Proteomes" id="UP000233551">
    <property type="component" value="Unassembled WGS sequence"/>
</dbReference>
<sequence>MAPPTDLRQVGEEVFPMIDEFFGRQQRTPSPPSRREPKFPCRHQPHRQIRVYHYTESPPITRRRPYAQVLPNGTVLHYTQHQYKYQPSPTIGFVHEVSQYEDSDGRV</sequence>
<dbReference type="AlphaFoldDB" id="A0A218WF79"/>
<dbReference type="EMBL" id="MTKT01004486">
    <property type="protein sequence ID" value="OWM71203.1"/>
    <property type="molecule type" value="Genomic_DNA"/>
</dbReference>
<accession>A0A218WF79</accession>
<reference evidence="4" key="1">
    <citation type="journal article" date="2017" name="Plant J.">
        <title>The pomegranate (Punica granatum L.) genome and the genomics of punicalagin biosynthesis.</title>
        <authorList>
            <person name="Qin G."/>
            <person name="Xu C."/>
            <person name="Ming R."/>
            <person name="Tang H."/>
            <person name="Guyot R."/>
            <person name="Kramer E.M."/>
            <person name="Hu Y."/>
            <person name="Yi X."/>
            <person name="Qi Y."/>
            <person name="Xu X."/>
            <person name="Gao Z."/>
            <person name="Pan H."/>
            <person name="Jian J."/>
            <person name="Tian Y."/>
            <person name="Yue Z."/>
            <person name="Xu Y."/>
        </authorList>
    </citation>
    <scope>NUCLEOTIDE SEQUENCE [LARGE SCALE GENOMIC DNA]</scope>
    <source>
        <strain evidence="4">cv. Dabenzi</strain>
    </source>
</reference>
<evidence type="ECO:0000313" key="3">
    <source>
        <dbReference type="EMBL" id="PKI65050.1"/>
    </source>
</evidence>